<evidence type="ECO:0000259" key="7">
    <source>
        <dbReference type="Pfam" id="PF09157"/>
    </source>
</evidence>
<dbReference type="InterPro" id="IPR032819">
    <property type="entry name" value="TruB_C"/>
</dbReference>
<dbReference type="PANTHER" id="PTHR13767">
    <property type="entry name" value="TRNA-PSEUDOURIDINE SYNTHASE"/>
    <property type="match status" value="1"/>
</dbReference>
<dbReference type="GO" id="GO:0031119">
    <property type="term" value="P:tRNA pseudouridine synthesis"/>
    <property type="evidence" value="ECO:0007669"/>
    <property type="project" value="UniProtKB-UniRule"/>
</dbReference>
<dbReference type="EC" id="5.4.99.25" evidence="5"/>
<feature type="domain" description="Pseudouridine synthase II N-terminal" evidence="6">
    <location>
        <begin position="33"/>
        <end position="181"/>
    </location>
</feature>
<dbReference type="Gene3D" id="2.30.130.10">
    <property type="entry name" value="PUA domain"/>
    <property type="match status" value="1"/>
</dbReference>
<dbReference type="Gene3D" id="3.30.2350.10">
    <property type="entry name" value="Pseudouridine synthase"/>
    <property type="match status" value="1"/>
</dbReference>
<dbReference type="CDD" id="cd02573">
    <property type="entry name" value="PseudoU_synth_EcTruB"/>
    <property type="match status" value="1"/>
</dbReference>
<dbReference type="AlphaFoldDB" id="A0A3E0H7W1"/>
<dbReference type="Pfam" id="PF09157">
    <property type="entry name" value="TruB-C_2"/>
    <property type="match status" value="1"/>
</dbReference>
<dbReference type="InterPro" id="IPR002501">
    <property type="entry name" value="PsdUridine_synth_N"/>
</dbReference>
<evidence type="ECO:0000256" key="2">
    <source>
        <dbReference type="ARBA" id="ARBA00005642"/>
    </source>
</evidence>
<dbReference type="GO" id="GO:0160148">
    <property type="term" value="F:tRNA pseudouridine(55) synthase activity"/>
    <property type="evidence" value="ECO:0007669"/>
    <property type="project" value="UniProtKB-EC"/>
</dbReference>
<dbReference type="GO" id="GO:0003723">
    <property type="term" value="F:RNA binding"/>
    <property type="evidence" value="ECO:0007669"/>
    <property type="project" value="InterPro"/>
</dbReference>
<evidence type="ECO:0000256" key="4">
    <source>
        <dbReference type="ARBA" id="ARBA00023235"/>
    </source>
</evidence>
<dbReference type="RefSeq" id="WP_116206934.1">
    <property type="nucleotide sequence ID" value="NZ_QUNR01000001.1"/>
</dbReference>
<dbReference type="Pfam" id="PF16198">
    <property type="entry name" value="TruB_C_2"/>
    <property type="match status" value="1"/>
</dbReference>
<dbReference type="PANTHER" id="PTHR13767:SF2">
    <property type="entry name" value="PSEUDOURIDYLATE SYNTHASE TRUB1"/>
    <property type="match status" value="1"/>
</dbReference>
<dbReference type="Proteomes" id="UP000256774">
    <property type="component" value="Unassembled WGS sequence"/>
</dbReference>
<dbReference type="InterPro" id="IPR020103">
    <property type="entry name" value="PsdUridine_synth_cat_dom_sf"/>
</dbReference>
<name>A0A3E0H7W1_9GAMM</name>
<dbReference type="InterPro" id="IPR015240">
    <property type="entry name" value="tRNA_sdUridine_synth_fam1_C"/>
</dbReference>
<dbReference type="NCBIfam" id="TIGR00431">
    <property type="entry name" value="TruB"/>
    <property type="match status" value="1"/>
</dbReference>
<feature type="active site" description="Nucleophile" evidence="5">
    <location>
        <position position="48"/>
    </location>
</feature>
<dbReference type="HAMAP" id="MF_01080">
    <property type="entry name" value="TruB_bact"/>
    <property type="match status" value="1"/>
</dbReference>
<evidence type="ECO:0000259" key="6">
    <source>
        <dbReference type="Pfam" id="PF01509"/>
    </source>
</evidence>
<accession>A0A3E0H7W1</accession>
<organism evidence="9 10">
    <name type="scientific">Paraperlucidibaca baekdonensis</name>
    <dbReference type="NCBI Taxonomy" id="748120"/>
    <lineage>
        <taxon>Bacteria</taxon>
        <taxon>Pseudomonadati</taxon>
        <taxon>Pseudomonadota</taxon>
        <taxon>Gammaproteobacteria</taxon>
        <taxon>Moraxellales</taxon>
        <taxon>Moraxellaceae</taxon>
        <taxon>Paraperlucidibaca</taxon>
    </lineage>
</organism>
<evidence type="ECO:0000256" key="1">
    <source>
        <dbReference type="ARBA" id="ARBA00000385"/>
    </source>
</evidence>
<comment type="caution">
    <text evidence="9">The sequence shown here is derived from an EMBL/GenBank/DDBJ whole genome shotgun (WGS) entry which is preliminary data.</text>
</comment>
<keyword evidence="10" id="KW-1185">Reference proteome</keyword>
<dbReference type="InterPro" id="IPR036974">
    <property type="entry name" value="PUA_sf"/>
</dbReference>
<dbReference type="InterPro" id="IPR015947">
    <property type="entry name" value="PUA-like_sf"/>
</dbReference>
<dbReference type="GO" id="GO:1990481">
    <property type="term" value="P:mRNA pseudouridine synthesis"/>
    <property type="evidence" value="ECO:0007669"/>
    <property type="project" value="TreeGrafter"/>
</dbReference>
<dbReference type="OrthoDB" id="9802309at2"/>
<comment type="function">
    <text evidence="5">Responsible for synthesis of pseudouridine from uracil-55 in the psi GC loop of transfer RNAs.</text>
</comment>
<evidence type="ECO:0000256" key="3">
    <source>
        <dbReference type="ARBA" id="ARBA00022694"/>
    </source>
</evidence>
<sequence length="314" mass="34533">MSKPRRPRRPIDGILLLDKPIGMTSNQILQWVKHRYQADKAGHTGSLDPLATGVLPICLGEATKYSHYLLDADKTYVTRLKLGEKTTTSDAEGEIIARAVVPAITTDDLETVLQQFRGDILQVPSMFSALKRDGRPLYELARAGIEVERAARPVSIYRLVCTAIELPYVELEVSCSKGTYIRNLVEDIGDVLGCGAHVVALRRTQAGPFTLQQSVTREQIADAEPQGFPALDVFLLPAWAGLADWPRVELSETSAYYLRHGNPVQASGLPRDGQSVLIFEIQDDGQPDMFLGIGSQDDDGLLAPKRLVRVNTSQ</sequence>
<keyword evidence="4 5" id="KW-0413">Isomerase</keyword>
<dbReference type="Pfam" id="PF01509">
    <property type="entry name" value="TruB_N"/>
    <property type="match status" value="1"/>
</dbReference>
<dbReference type="SUPFAM" id="SSF88697">
    <property type="entry name" value="PUA domain-like"/>
    <property type="match status" value="1"/>
</dbReference>
<dbReference type="InterPro" id="IPR014780">
    <property type="entry name" value="tRNA_psdUridine_synth_TruB"/>
</dbReference>
<dbReference type="EMBL" id="QUNR01000001">
    <property type="protein sequence ID" value="REH39838.1"/>
    <property type="molecule type" value="Genomic_DNA"/>
</dbReference>
<comment type="catalytic activity">
    <reaction evidence="1 5">
        <text>uridine(55) in tRNA = pseudouridine(55) in tRNA</text>
        <dbReference type="Rhea" id="RHEA:42532"/>
        <dbReference type="Rhea" id="RHEA-COMP:10101"/>
        <dbReference type="Rhea" id="RHEA-COMP:10102"/>
        <dbReference type="ChEBI" id="CHEBI:65314"/>
        <dbReference type="ChEBI" id="CHEBI:65315"/>
        <dbReference type="EC" id="5.4.99.25"/>
    </reaction>
</comment>
<protein>
    <recommendedName>
        <fullName evidence="5">tRNA pseudouridine synthase B</fullName>
        <ecNumber evidence="5">5.4.99.25</ecNumber>
    </recommendedName>
    <alternativeName>
        <fullName evidence="5">tRNA pseudouridine(55) synthase</fullName>
        <shortName evidence="5">Psi55 synthase</shortName>
    </alternativeName>
    <alternativeName>
        <fullName evidence="5">tRNA pseudouridylate synthase</fullName>
    </alternativeName>
    <alternativeName>
        <fullName evidence="5">tRNA-uridine isomerase</fullName>
    </alternativeName>
</protein>
<proteinExistence type="inferred from homology"/>
<dbReference type="SUPFAM" id="SSF55120">
    <property type="entry name" value="Pseudouridine synthase"/>
    <property type="match status" value="1"/>
</dbReference>
<feature type="domain" description="tRNA pseudouridylate synthase B C-terminal" evidence="8">
    <location>
        <begin position="182"/>
        <end position="237"/>
    </location>
</feature>
<gene>
    <name evidence="5" type="primary">truB</name>
    <name evidence="9" type="ORF">DFR26_0029</name>
</gene>
<dbReference type="CDD" id="cd21152">
    <property type="entry name" value="PUA_TruB_bacterial"/>
    <property type="match status" value="1"/>
</dbReference>
<evidence type="ECO:0000313" key="10">
    <source>
        <dbReference type="Proteomes" id="UP000256774"/>
    </source>
</evidence>
<evidence type="ECO:0000259" key="8">
    <source>
        <dbReference type="Pfam" id="PF16198"/>
    </source>
</evidence>
<comment type="similarity">
    <text evidence="2 5">Belongs to the pseudouridine synthase TruB family. Type 1 subfamily.</text>
</comment>
<evidence type="ECO:0000256" key="5">
    <source>
        <dbReference type="HAMAP-Rule" id="MF_01080"/>
    </source>
</evidence>
<feature type="domain" description="tRNA pseudouridine synthase II TruB subfamily 1 C-terminal" evidence="7">
    <location>
        <begin position="246"/>
        <end position="308"/>
    </location>
</feature>
<keyword evidence="3 5" id="KW-0819">tRNA processing</keyword>
<evidence type="ECO:0000313" key="9">
    <source>
        <dbReference type="EMBL" id="REH39838.1"/>
    </source>
</evidence>
<reference evidence="9 10" key="1">
    <citation type="submission" date="2018-08" db="EMBL/GenBank/DDBJ databases">
        <title>Genomic Encyclopedia of Type Strains, Phase IV (KMG-IV): sequencing the most valuable type-strain genomes for metagenomic binning, comparative biology and taxonomic classification.</title>
        <authorList>
            <person name="Goeker M."/>
        </authorList>
    </citation>
    <scope>NUCLEOTIDE SEQUENCE [LARGE SCALE GENOMIC DNA]</scope>
    <source>
        <strain evidence="9 10">DSM 26022</strain>
    </source>
</reference>